<gene>
    <name evidence="1" type="ORF">CLV92_103154</name>
</gene>
<name>A0A2S6ITW5_9ACTN</name>
<dbReference type="OrthoDB" id="157052at2"/>
<comment type="caution">
    <text evidence="1">The sequence shown here is derived from an EMBL/GenBank/DDBJ whole genome shotgun (WGS) entry which is preliminary data.</text>
</comment>
<protein>
    <recommendedName>
        <fullName evidence="3">SalK</fullName>
    </recommendedName>
</protein>
<dbReference type="AlphaFoldDB" id="A0A2S6ITW5"/>
<evidence type="ECO:0000313" key="2">
    <source>
        <dbReference type="Proteomes" id="UP000239485"/>
    </source>
</evidence>
<dbReference type="EMBL" id="PTJD01000003">
    <property type="protein sequence ID" value="PPK97620.1"/>
    <property type="molecule type" value="Genomic_DNA"/>
</dbReference>
<evidence type="ECO:0000313" key="1">
    <source>
        <dbReference type="EMBL" id="PPK97620.1"/>
    </source>
</evidence>
<dbReference type="InterPro" id="IPR054058">
    <property type="entry name" value="HTH_67"/>
</dbReference>
<evidence type="ECO:0008006" key="3">
    <source>
        <dbReference type="Google" id="ProtNLM"/>
    </source>
</evidence>
<organism evidence="1 2">
    <name type="scientific">Kineococcus xinjiangensis</name>
    <dbReference type="NCBI Taxonomy" id="512762"/>
    <lineage>
        <taxon>Bacteria</taxon>
        <taxon>Bacillati</taxon>
        <taxon>Actinomycetota</taxon>
        <taxon>Actinomycetes</taxon>
        <taxon>Kineosporiales</taxon>
        <taxon>Kineosporiaceae</taxon>
        <taxon>Kineococcus</taxon>
    </lineage>
</organism>
<dbReference type="NCBIfam" id="NF047719">
    <property type="entry name" value="SCO6745_fam_HTH"/>
    <property type="match status" value="1"/>
</dbReference>
<dbReference type="Pfam" id="PF21863">
    <property type="entry name" value="HTH_67"/>
    <property type="match status" value="1"/>
</dbReference>
<reference evidence="1 2" key="1">
    <citation type="submission" date="2018-02" db="EMBL/GenBank/DDBJ databases">
        <title>Genomic Encyclopedia of Archaeal and Bacterial Type Strains, Phase II (KMG-II): from individual species to whole genera.</title>
        <authorList>
            <person name="Goeker M."/>
        </authorList>
    </citation>
    <scope>NUCLEOTIDE SEQUENCE [LARGE SCALE GENOMIC DNA]</scope>
    <source>
        <strain evidence="1 2">DSM 22857</strain>
    </source>
</reference>
<dbReference type="Proteomes" id="UP000239485">
    <property type="component" value="Unassembled WGS sequence"/>
</dbReference>
<proteinExistence type="predicted"/>
<keyword evidence="2" id="KW-1185">Reference proteome</keyword>
<accession>A0A2S6ITW5</accession>
<sequence length="287" mass="30740">MHVDETVDADLARRCWLPLEILHVVPYWAPETQQAYTALDLQFWQGYVASRAGGMGRVGPAAVVPAFYVWAPRLVEAAVPSAWERVGPEEVVAARYAAAGAALHRLLDEVADPAEVAEAAALAGTAGEGLRGSPRALYLAAATAPEPADPLTALWHAATLLREHRGDGHVAVLQALGVAPVEALLLNTTREGAAREAMRSRRAWPRQDWDAAVRSLQGRGLLDAEGTLTADGAALRAEVETRTDALAVAGWQHLGAEGSARLLELTAPWREALLSSGALPDWQRERR</sequence>
<dbReference type="RefSeq" id="WP_104431805.1">
    <property type="nucleotide sequence ID" value="NZ_PTJD01000003.1"/>
</dbReference>